<keyword evidence="1" id="KW-0675">Receptor</keyword>
<feature type="non-terminal residue" evidence="1">
    <location>
        <position position="1"/>
    </location>
</feature>
<comment type="caution">
    <text evidence="1">The sequence shown here is derived from an EMBL/GenBank/DDBJ whole genome shotgun (WGS) entry which is preliminary data.</text>
</comment>
<proteinExistence type="predicted"/>
<dbReference type="EMBL" id="SNRY01009357">
    <property type="protein sequence ID" value="KAA6307178.1"/>
    <property type="molecule type" value="Genomic_DNA"/>
</dbReference>
<organism evidence="1">
    <name type="scientific">termite gut metagenome</name>
    <dbReference type="NCBI Taxonomy" id="433724"/>
    <lineage>
        <taxon>unclassified sequences</taxon>
        <taxon>metagenomes</taxon>
        <taxon>organismal metagenomes</taxon>
    </lineage>
</organism>
<reference evidence="1" key="1">
    <citation type="submission" date="2019-03" db="EMBL/GenBank/DDBJ databases">
        <title>Single cell metagenomics reveals metabolic interactions within the superorganism composed of flagellate Streblomastix strix and complex community of Bacteroidetes bacteria on its surface.</title>
        <authorList>
            <person name="Treitli S.C."/>
            <person name="Kolisko M."/>
            <person name="Husnik F."/>
            <person name="Keeling P."/>
            <person name="Hampl V."/>
        </authorList>
    </citation>
    <scope>NUCLEOTIDE SEQUENCE</scope>
    <source>
        <strain evidence="1">STM</strain>
    </source>
</reference>
<sequence>WMDKAYINNLRVFLSGENLLTFTNYPGVDPELGSGLDVYPIARLLSVGINLSF</sequence>
<accession>A0A5J4PDW0</accession>
<dbReference type="AlphaFoldDB" id="A0A5J4PDW0"/>
<name>A0A5J4PDW0_9ZZZZ</name>
<evidence type="ECO:0000313" key="1">
    <source>
        <dbReference type="EMBL" id="KAA6307178.1"/>
    </source>
</evidence>
<protein>
    <submittedName>
        <fullName evidence="1">TonB-dependent receptor SusC</fullName>
    </submittedName>
</protein>
<gene>
    <name evidence="1" type="ORF">EZS27_041156</name>
</gene>